<protein>
    <submittedName>
        <fullName evidence="1">Uncharacterized protein</fullName>
    </submittedName>
</protein>
<accession>A0ABR2L739</accession>
<name>A0ABR2L739_9EUKA</name>
<evidence type="ECO:0000313" key="2">
    <source>
        <dbReference type="Proteomes" id="UP001470230"/>
    </source>
</evidence>
<proteinExistence type="predicted"/>
<reference evidence="1 2" key="1">
    <citation type="submission" date="2024-04" db="EMBL/GenBank/DDBJ databases">
        <title>Tritrichomonas musculus Genome.</title>
        <authorList>
            <person name="Alves-Ferreira E."/>
            <person name="Grigg M."/>
            <person name="Lorenzi H."/>
            <person name="Galac M."/>
        </authorList>
    </citation>
    <scope>NUCLEOTIDE SEQUENCE [LARGE SCALE GENOMIC DNA]</scope>
    <source>
        <strain evidence="1 2">EAF2021</strain>
    </source>
</reference>
<dbReference type="EMBL" id="JAPFFF010000001">
    <property type="protein sequence ID" value="KAK8898085.1"/>
    <property type="molecule type" value="Genomic_DNA"/>
</dbReference>
<dbReference type="Proteomes" id="UP001470230">
    <property type="component" value="Unassembled WGS sequence"/>
</dbReference>
<evidence type="ECO:0000313" key="1">
    <source>
        <dbReference type="EMBL" id="KAK8898085.1"/>
    </source>
</evidence>
<keyword evidence="2" id="KW-1185">Reference proteome</keyword>
<comment type="caution">
    <text evidence="1">The sequence shown here is derived from an EMBL/GenBank/DDBJ whole genome shotgun (WGS) entry which is preliminary data.</text>
</comment>
<organism evidence="1 2">
    <name type="scientific">Tritrichomonas musculus</name>
    <dbReference type="NCBI Taxonomy" id="1915356"/>
    <lineage>
        <taxon>Eukaryota</taxon>
        <taxon>Metamonada</taxon>
        <taxon>Parabasalia</taxon>
        <taxon>Tritrichomonadida</taxon>
        <taxon>Tritrichomonadidae</taxon>
        <taxon>Tritrichomonas</taxon>
    </lineage>
</organism>
<sequence length="267" mass="32805">MEDIRLIHIGGLLAQAQKQGKYFDHIYQEEVSKLESELRLKYRTKLVKEKLTEQEAQNSLYNEYRDKLYHLKNDYFVRRRKLEHSKSEEFFKNRNLEREKQQKQFRNSRNSLYEQKEKMRQVLEEQYMRCKDILRNFERRYSDDYWLKNDPLKVSISKKEVQNLEEPIKSRALFIIENAEDQMKRKACLMKSGQMYESYINQKCNNYNKIKKQMEESLQRTYKLQEQKKQLIRCQALDDKQALRANLARNRQKENERISKKINFFLI</sequence>
<gene>
    <name evidence="1" type="ORF">M9Y10_000351</name>
</gene>